<gene>
    <name evidence="1" type="ORF">K457DRAFT_513395</name>
</gene>
<evidence type="ECO:0000313" key="2">
    <source>
        <dbReference type="Proteomes" id="UP000078512"/>
    </source>
</evidence>
<evidence type="ECO:0000313" key="1">
    <source>
        <dbReference type="EMBL" id="OAQ29498.1"/>
    </source>
</evidence>
<dbReference type="OrthoDB" id="2404645at2759"/>
<organism evidence="1 2">
    <name type="scientific">Linnemannia elongata AG-77</name>
    <dbReference type="NCBI Taxonomy" id="1314771"/>
    <lineage>
        <taxon>Eukaryota</taxon>
        <taxon>Fungi</taxon>
        <taxon>Fungi incertae sedis</taxon>
        <taxon>Mucoromycota</taxon>
        <taxon>Mortierellomycotina</taxon>
        <taxon>Mortierellomycetes</taxon>
        <taxon>Mortierellales</taxon>
        <taxon>Mortierellaceae</taxon>
        <taxon>Linnemannia</taxon>
    </lineage>
</organism>
<dbReference type="Proteomes" id="UP000078512">
    <property type="component" value="Unassembled WGS sequence"/>
</dbReference>
<accession>A0A197JX20</accession>
<name>A0A197JX20_9FUNG</name>
<proteinExistence type="predicted"/>
<dbReference type="AlphaFoldDB" id="A0A197JX20"/>
<keyword evidence="2" id="KW-1185">Reference proteome</keyword>
<reference evidence="1 2" key="1">
    <citation type="submission" date="2016-05" db="EMBL/GenBank/DDBJ databases">
        <title>Genome sequencing reveals origins of a unique bacterial endosymbiosis in the earliest lineages of terrestrial Fungi.</title>
        <authorList>
            <consortium name="DOE Joint Genome Institute"/>
            <person name="Uehling J."/>
            <person name="Gryganskyi A."/>
            <person name="Hameed K."/>
            <person name="Tschaplinski T."/>
            <person name="Misztal P."/>
            <person name="Wu S."/>
            <person name="Desiro A."/>
            <person name="Vande Pol N."/>
            <person name="Du Z.-Y."/>
            <person name="Zienkiewicz A."/>
            <person name="Zienkiewicz K."/>
            <person name="Morin E."/>
            <person name="Tisserant E."/>
            <person name="Splivallo R."/>
            <person name="Hainaut M."/>
            <person name="Henrissat B."/>
            <person name="Ohm R."/>
            <person name="Kuo A."/>
            <person name="Yan J."/>
            <person name="Lipzen A."/>
            <person name="Nolan M."/>
            <person name="Labutti K."/>
            <person name="Barry K."/>
            <person name="Goldstein A."/>
            <person name="Labbe J."/>
            <person name="Schadt C."/>
            <person name="Tuskan G."/>
            <person name="Grigoriev I."/>
            <person name="Martin F."/>
            <person name="Vilgalys R."/>
            <person name="Bonito G."/>
        </authorList>
    </citation>
    <scope>NUCLEOTIDE SEQUENCE [LARGE SCALE GENOMIC DNA]</scope>
    <source>
        <strain evidence="1 2">AG-77</strain>
    </source>
</reference>
<protein>
    <submittedName>
        <fullName evidence="1">Uncharacterized protein</fullName>
    </submittedName>
</protein>
<dbReference type="EMBL" id="KV442041">
    <property type="protein sequence ID" value="OAQ29498.1"/>
    <property type="molecule type" value="Genomic_DNA"/>
</dbReference>
<sequence>MLLVSFNRRRKKKASVAPGFPLSHDVPAAADLASATVELSSVQRYKAPRLQQVVRQIEVPEYLPPDNLRSLYEEESVIYSVPARIETPRPVRGSLANLANMLDGTYLIMSRRATILPTRTTLALGNKLEVSRRVSKAACPFMSYSFWSWCSRVL</sequence>